<dbReference type="PANTHER" id="PTHR34109">
    <property type="entry name" value="BNAUNNG04460D PROTEIN-RELATED"/>
    <property type="match status" value="1"/>
</dbReference>
<dbReference type="InterPro" id="IPR029068">
    <property type="entry name" value="Glyas_Bleomycin-R_OHBP_Dase"/>
</dbReference>
<dbReference type="InterPro" id="IPR037523">
    <property type="entry name" value="VOC_core"/>
</dbReference>
<accession>A0A1G9TZ58</accession>
<keyword evidence="3" id="KW-1185">Reference proteome</keyword>
<sequence>MPQLTPYLTVRDARSATAWYAEALGAHVVGEPHVMDDDRIGHAELDLGGARLYLADEYPELGLAAPDPGRVSVTLHLAVPDADAAVDRAAAAGATVERSPADGPGGRTGVVVDPFGHRWMLQTPASADPEPRPPVRPGDAVYLTLRVPDGARARDFYESVLGWTSVPGRVPDGWQVDGAVPMVGIGGGDGEVGTVPVYAVDDIEVAVAAVRTAGGRAGEVTDQPYGRTAECRDDQGLPFWLAQLG</sequence>
<dbReference type="PANTHER" id="PTHR34109:SF1">
    <property type="entry name" value="VOC DOMAIN-CONTAINING PROTEIN"/>
    <property type="match status" value="1"/>
</dbReference>
<dbReference type="AlphaFoldDB" id="A0A1G9TZ58"/>
<dbReference type="PROSITE" id="PS51819">
    <property type="entry name" value="VOC"/>
    <property type="match status" value="2"/>
</dbReference>
<name>A0A1G9TZ58_9ACTN</name>
<dbReference type="InterPro" id="IPR004360">
    <property type="entry name" value="Glyas_Fos-R_dOase_dom"/>
</dbReference>
<dbReference type="SUPFAM" id="SSF54593">
    <property type="entry name" value="Glyoxalase/Bleomycin resistance protein/Dihydroxybiphenyl dioxygenase"/>
    <property type="match status" value="2"/>
</dbReference>
<dbReference type="Pfam" id="PF00903">
    <property type="entry name" value="Glyoxalase"/>
    <property type="match status" value="1"/>
</dbReference>
<organism evidence="2 3">
    <name type="scientific">Geodermatophilus siccatus</name>
    <dbReference type="NCBI Taxonomy" id="1137991"/>
    <lineage>
        <taxon>Bacteria</taxon>
        <taxon>Bacillati</taxon>
        <taxon>Actinomycetota</taxon>
        <taxon>Actinomycetes</taxon>
        <taxon>Geodermatophilales</taxon>
        <taxon>Geodermatophilaceae</taxon>
        <taxon>Geodermatophilus</taxon>
    </lineage>
</organism>
<dbReference type="Proteomes" id="UP000198680">
    <property type="component" value="Unassembled WGS sequence"/>
</dbReference>
<dbReference type="RefSeq" id="WP_091218984.1">
    <property type="nucleotide sequence ID" value="NZ_FNHE01000006.1"/>
</dbReference>
<reference evidence="3" key="1">
    <citation type="submission" date="2016-10" db="EMBL/GenBank/DDBJ databases">
        <authorList>
            <person name="Varghese N."/>
            <person name="Submissions S."/>
        </authorList>
    </citation>
    <scope>NUCLEOTIDE SEQUENCE [LARGE SCALE GENOMIC DNA]</scope>
    <source>
        <strain evidence="3">DSM 45419</strain>
    </source>
</reference>
<dbReference type="STRING" id="1137991.SAMN05660642_02713"/>
<evidence type="ECO:0000259" key="1">
    <source>
        <dbReference type="PROSITE" id="PS51819"/>
    </source>
</evidence>
<dbReference type="OrthoDB" id="9795306at2"/>
<dbReference type="EMBL" id="FNHE01000006">
    <property type="protein sequence ID" value="SDM53070.1"/>
    <property type="molecule type" value="Genomic_DNA"/>
</dbReference>
<evidence type="ECO:0000313" key="2">
    <source>
        <dbReference type="EMBL" id="SDM53070.1"/>
    </source>
</evidence>
<evidence type="ECO:0000313" key="3">
    <source>
        <dbReference type="Proteomes" id="UP000198680"/>
    </source>
</evidence>
<dbReference type="Gene3D" id="3.10.180.10">
    <property type="entry name" value="2,3-Dihydroxybiphenyl 1,2-Dioxygenase, domain 1"/>
    <property type="match status" value="1"/>
</dbReference>
<protein>
    <submittedName>
        <fullName evidence="2">Uncharacterized conserved protein PhnB, glyoxalase superfamily</fullName>
    </submittedName>
</protein>
<dbReference type="Gene3D" id="3.30.720.110">
    <property type="match status" value="1"/>
</dbReference>
<feature type="domain" description="VOC" evidence="1">
    <location>
        <begin position="139"/>
        <end position="244"/>
    </location>
</feature>
<proteinExistence type="predicted"/>
<dbReference type="Gene3D" id="3.30.720.120">
    <property type="match status" value="1"/>
</dbReference>
<gene>
    <name evidence="2" type="ORF">SAMN05660642_02713</name>
</gene>
<feature type="domain" description="VOC" evidence="1">
    <location>
        <begin position="1"/>
        <end position="124"/>
    </location>
</feature>